<keyword evidence="3" id="KW-0378">Hydrolase</keyword>
<dbReference type="InterPro" id="IPR006179">
    <property type="entry name" value="5_nucleotidase/apyrase"/>
</dbReference>
<name>A0A8H3F1X7_9LECA</name>
<dbReference type="GO" id="GO:0000166">
    <property type="term" value="F:nucleotide binding"/>
    <property type="evidence" value="ECO:0007669"/>
    <property type="project" value="UniProtKB-KW"/>
</dbReference>
<dbReference type="AlphaFoldDB" id="A0A8H3F1X7"/>
<dbReference type="PANTHER" id="PTHR11575">
    <property type="entry name" value="5'-NUCLEOTIDASE-RELATED"/>
    <property type="match status" value="1"/>
</dbReference>
<evidence type="ECO:0000259" key="6">
    <source>
        <dbReference type="Pfam" id="PF02872"/>
    </source>
</evidence>
<evidence type="ECO:0000313" key="8">
    <source>
        <dbReference type="Proteomes" id="UP000664521"/>
    </source>
</evidence>
<dbReference type="EMBL" id="CAJPDS010000018">
    <property type="protein sequence ID" value="CAF9916579.1"/>
    <property type="molecule type" value="Genomic_DNA"/>
</dbReference>
<feature type="compositionally biased region" description="Acidic residues" evidence="4">
    <location>
        <begin position="564"/>
        <end position="574"/>
    </location>
</feature>
<evidence type="ECO:0000256" key="4">
    <source>
        <dbReference type="SAM" id="MobiDB-lite"/>
    </source>
</evidence>
<dbReference type="Gene3D" id="3.90.780.10">
    <property type="entry name" value="5'-Nucleotidase, C-terminal domain"/>
    <property type="match status" value="1"/>
</dbReference>
<gene>
    <name evidence="7" type="ORF">HETSPECPRED_002954</name>
</gene>
<evidence type="ECO:0000259" key="5">
    <source>
        <dbReference type="Pfam" id="PF00149"/>
    </source>
</evidence>
<dbReference type="InterPro" id="IPR029052">
    <property type="entry name" value="Metallo-depent_PP-like"/>
</dbReference>
<dbReference type="PRINTS" id="PR01607">
    <property type="entry name" value="APYRASEFAMLY"/>
</dbReference>
<proteinExistence type="inferred from homology"/>
<sequence length="647" mass="71979">MQSVDGQVSESVVLKSTHSPIPPDLRILAYNDVYHVEAGSAEPVGGIARFQTVVNHYRSDPQYADQSKLITLFSGDAFNPSLESSVTKGRHMVPILNNIGTDVACVGNHDLDFGVLQFRHLSKQCNFPWLLANVLDPALGENVPLANCPQTLILESSNGIKVGLIGLGEREWLGTINSLPPNLIYKSASETAKELIPGLRAQGAEIIIALTHAREPSDIKLAEKTPPGLIDFILGGHDHFYAHQLVNGTHILRSGTDFKQLSYIEARRKENGTPGWDFDIIRRDIIRAIPEDPSTVEIVDKLTSSLKHKLEKPIGYTAVPLDGRFSTVRTRESNLGNFVCDLMRHFYNTDCALMAGGTIRGDQIYPPGIILLKDILNCFPFEDPVIVIKVPGKAILSALENSVALVPALEGRYPQVSNIQFQYSPSAPPGSRIHWVKIQHAPLEEQKLYTLATRGYMGRGKDGYDSLLVRSEGGHAEEIVSEENGILISMILRQYFMSLKVLGKWRRWGPSLHRHWHGVHSSLHAGGKVRAPRDLDRASSHRREESMRAHRHAARMVDGRLVDSDTEEEEEGDEPERSPVVSEEDRRERELGIMRWVSRRWMDAAGIRKGSVGMVDELHEDQMPLWTSGIAPRLENRIIIVGDGEGS</sequence>
<dbReference type="Pfam" id="PF02872">
    <property type="entry name" value="5_nucleotid_C"/>
    <property type="match status" value="1"/>
</dbReference>
<protein>
    <recommendedName>
        <fullName evidence="9">5'-nucleotidase</fullName>
    </recommendedName>
</protein>
<dbReference type="InterPro" id="IPR008334">
    <property type="entry name" value="5'-Nucleotdase_C"/>
</dbReference>
<dbReference type="Proteomes" id="UP000664521">
    <property type="component" value="Unassembled WGS sequence"/>
</dbReference>
<dbReference type="Pfam" id="PF00149">
    <property type="entry name" value="Metallophos"/>
    <property type="match status" value="1"/>
</dbReference>
<evidence type="ECO:0000313" key="7">
    <source>
        <dbReference type="EMBL" id="CAF9916579.1"/>
    </source>
</evidence>
<feature type="region of interest" description="Disordered" evidence="4">
    <location>
        <begin position="523"/>
        <end position="585"/>
    </location>
</feature>
<dbReference type="InterPro" id="IPR036907">
    <property type="entry name" value="5'-Nucleotdase_C_sf"/>
</dbReference>
<feature type="domain" description="5'-Nucleotidase C-terminal" evidence="6">
    <location>
        <begin position="314"/>
        <end position="465"/>
    </location>
</feature>
<dbReference type="GO" id="GO:0009166">
    <property type="term" value="P:nucleotide catabolic process"/>
    <property type="evidence" value="ECO:0007669"/>
    <property type="project" value="InterPro"/>
</dbReference>
<keyword evidence="3" id="KW-0547">Nucleotide-binding</keyword>
<dbReference type="PANTHER" id="PTHR11575:SF48">
    <property type="entry name" value="5'-NUCLEOTIDASE"/>
    <property type="match status" value="1"/>
</dbReference>
<dbReference type="SUPFAM" id="SSF56300">
    <property type="entry name" value="Metallo-dependent phosphatases"/>
    <property type="match status" value="1"/>
</dbReference>
<dbReference type="OrthoDB" id="10252235at2759"/>
<feature type="compositionally biased region" description="Basic and acidic residues" evidence="4">
    <location>
        <begin position="531"/>
        <end position="548"/>
    </location>
</feature>
<dbReference type="GO" id="GO:0016787">
    <property type="term" value="F:hydrolase activity"/>
    <property type="evidence" value="ECO:0007669"/>
    <property type="project" value="UniProtKB-KW"/>
</dbReference>
<evidence type="ECO:0000256" key="1">
    <source>
        <dbReference type="ARBA" id="ARBA00006654"/>
    </source>
</evidence>
<evidence type="ECO:0008006" key="9">
    <source>
        <dbReference type="Google" id="ProtNLM"/>
    </source>
</evidence>
<dbReference type="SUPFAM" id="SSF55816">
    <property type="entry name" value="5'-nucleotidase (syn. UDP-sugar hydrolase), C-terminal domain"/>
    <property type="match status" value="1"/>
</dbReference>
<keyword evidence="8" id="KW-1185">Reference proteome</keyword>
<comment type="similarity">
    <text evidence="1 3">Belongs to the 5'-nucleotidase family.</text>
</comment>
<comment type="caution">
    <text evidence="7">The sequence shown here is derived from an EMBL/GenBank/DDBJ whole genome shotgun (WGS) entry which is preliminary data.</text>
</comment>
<keyword evidence="2" id="KW-0732">Signal</keyword>
<evidence type="ECO:0000256" key="2">
    <source>
        <dbReference type="ARBA" id="ARBA00022729"/>
    </source>
</evidence>
<reference evidence="7" key="1">
    <citation type="submission" date="2021-03" db="EMBL/GenBank/DDBJ databases">
        <authorList>
            <person name="Tagirdzhanova G."/>
        </authorList>
    </citation>
    <scope>NUCLEOTIDE SEQUENCE</scope>
</reference>
<feature type="domain" description="Calcineurin-like phosphoesterase" evidence="5">
    <location>
        <begin position="25"/>
        <end position="240"/>
    </location>
</feature>
<dbReference type="Gene3D" id="3.60.21.10">
    <property type="match status" value="1"/>
</dbReference>
<evidence type="ECO:0000256" key="3">
    <source>
        <dbReference type="RuleBase" id="RU362119"/>
    </source>
</evidence>
<organism evidence="7 8">
    <name type="scientific">Heterodermia speciosa</name>
    <dbReference type="NCBI Taxonomy" id="116794"/>
    <lineage>
        <taxon>Eukaryota</taxon>
        <taxon>Fungi</taxon>
        <taxon>Dikarya</taxon>
        <taxon>Ascomycota</taxon>
        <taxon>Pezizomycotina</taxon>
        <taxon>Lecanoromycetes</taxon>
        <taxon>OSLEUM clade</taxon>
        <taxon>Lecanoromycetidae</taxon>
        <taxon>Caliciales</taxon>
        <taxon>Physciaceae</taxon>
        <taxon>Heterodermia</taxon>
    </lineage>
</organism>
<dbReference type="InterPro" id="IPR004843">
    <property type="entry name" value="Calcineurin-like_PHP"/>
</dbReference>
<accession>A0A8H3F1X7</accession>